<keyword evidence="9" id="KW-0539">Nucleus</keyword>
<keyword evidence="7" id="KW-0238">DNA-binding</keyword>
<feature type="domain" description="C2H2-type" evidence="13">
    <location>
        <begin position="778"/>
        <end position="801"/>
    </location>
</feature>
<keyword evidence="2" id="KW-0479">Metal-binding</keyword>
<keyword evidence="4 10" id="KW-0863">Zinc-finger</keyword>
<evidence type="ECO:0000256" key="2">
    <source>
        <dbReference type="ARBA" id="ARBA00022723"/>
    </source>
</evidence>
<accession>A0AAE1L9Q2</accession>
<feature type="compositionally biased region" description="Basic and acidic residues" evidence="11">
    <location>
        <begin position="312"/>
        <end position="326"/>
    </location>
</feature>
<evidence type="ECO:0000256" key="11">
    <source>
        <dbReference type="SAM" id="MobiDB-lite"/>
    </source>
</evidence>
<dbReference type="GO" id="GO:0008270">
    <property type="term" value="F:zinc ion binding"/>
    <property type="evidence" value="ECO:0007669"/>
    <property type="project" value="UniProtKB-KW"/>
</dbReference>
<evidence type="ECO:0000256" key="1">
    <source>
        <dbReference type="ARBA" id="ARBA00004123"/>
    </source>
</evidence>
<evidence type="ECO:0000256" key="3">
    <source>
        <dbReference type="ARBA" id="ARBA00022737"/>
    </source>
</evidence>
<feature type="compositionally biased region" description="Pro residues" evidence="11">
    <location>
        <begin position="335"/>
        <end position="360"/>
    </location>
</feature>
<evidence type="ECO:0000256" key="8">
    <source>
        <dbReference type="ARBA" id="ARBA00023163"/>
    </source>
</evidence>
<feature type="compositionally biased region" description="Pro residues" evidence="11">
    <location>
        <begin position="601"/>
        <end position="613"/>
    </location>
</feature>
<feature type="region of interest" description="Disordered" evidence="11">
    <location>
        <begin position="139"/>
        <end position="374"/>
    </location>
</feature>
<feature type="compositionally biased region" description="Basic and acidic residues" evidence="11">
    <location>
        <begin position="158"/>
        <end position="180"/>
    </location>
</feature>
<keyword evidence="6" id="KW-0805">Transcription regulation</keyword>
<comment type="subcellular location">
    <subcellularLocation>
        <location evidence="1">Nucleus</location>
    </subcellularLocation>
</comment>
<dbReference type="FunFam" id="3.30.160.60:FF:002034">
    <property type="entry name" value="transcription factor Ken"/>
    <property type="match status" value="1"/>
</dbReference>
<reference evidence="14" key="1">
    <citation type="submission" date="2021-07" db="EMBL/GenBank/DDBJ databases">
        <authorList>
            <person name="Catto M.A."/>
            <person name="Jacobson A."/>
            <person name="Kennedy G."/>
            <person name="Labadie P."/>
            <person name="Hunt B.G."/>
            <person name="Srinivasan R."/>
        </authorList>
    </citation>
    <scope>NUCLEOTIDE SEQUENCE</scope>
    <source>
        <strain evidence="14">PL_HMW_Pooled</strain>
        <tissue evidence="14">Head</tissue>
    </source>
</reference>
<evidence type="ECO:0000313" key="15">
    <source>
        <dbReference type="Proteomes" id="UP001219518"/>
    </source>
</evidence>
<dbReference type="InterPro" id="IPR013087">
    <property type="entry name" value="Znf_C2H2_type"/>
</dbReference>
<dbReference type="GO" id="GO:0005634">
    <property type="term" value="C:nucleus"/>
    <property type="evidence" value="ECO:0007669"/>
    <property type="project" value="UniProtKB-SubCell"/>
</dbReference>
<evidence type="ECO:0000259" key="12">
    <source>
        <dbReference type="PROSITE" id="PS50097"/>
    </source>
</evidence>
<dbReference type="SUPFAM" id="SSF54695">
    <property type="entry name" value="POZ domain"/>
    <property type="match status" value="1"/>
</dbReference>
<evidence type="ECO:0000313" key="14">
    <source>
        <dbReference type="EMBL" id="KAK3911946.1"/>
    </source>
</evidence>
<dbReference type="InterPro" id="IPR051497">
    <property type="entry name" value="Dev/Hematopoietic_TF"/>
</dbReference>
<dbReference type="PANTHER" id="PTHR45993">
    <property type="entry name" value="B-CELL LYMPHOMA/LEUKEMIA 11"/>
    <property type="match status" value="1"/>
</dbReference>
<dbReference type="Proteomes" id="UP001219518">
    <property type="component" value="Unassembled WGS sequence"/>
</dbReference>
<proteinExistence type="predicted"/>
<dbReference type="PROSITE" id="PS50157">
    <property type="entry name" value="ZINC_FINGER_C2H2_2"/>
    <property type="match status" value="2"/>
</dbReference>
<keyword evidence="15" id="KW-1185">Reference proteome</keyword>
<dbReference type="InterPro" id="IPR000210">
    <property type="entry name" value="BTB/POZ_dom"/>
</dbReference>
<evidence type="ECO:0000256" key="9">
    <source>
        <dbReference type="ARBA" id="ARBA00023242"/>
    </source>
</evidence>
<dbReference type="PANTHER" id="PTHR45993:SF7">
    <property type="entry name" value="TRANSCRIPTION FACTOR KEN"/>
    <property type="match status" value="1"/>
</dbReference>
<feature type="compositionally biased region" description="Pro residues" evidence="11">
    <location>
        <begin position="224"/>
        <end position="239"/>
    </location>
</feature>
<dbReference type="PROSITE" id="PS50097">
    <property type="entry name" value="BTB"/>
    <property type="match status" value="1"/>
</dbReference>
<keyword evidence="3" id="KW-0677">Repeat</keyword>
<evidence type="ECO:0000256" key="7">
    <source>
        <dbReference type="ARBA" id="ARBA00023125"/>
    </source>
</evidence>
<keyword evidence="8" id="KW-0804">Transcription</keyword>
<dbReference type="GO" id="GO:0000978">
    <property type="term" value="F:RNA polymerase II cis-regulatory region sequence-specific DNA binding"/>
    <property type="evidence" value="ECO:0007669"/>
    <property type="project" value="TreeGrafter"/>
</dbReference>
<feature type="compositionally biased region" description="Low complexity" evidence="11">
    <location>
        <begin position="707"/>
        <end position="719"/>
    </location>
</feature>
<dbReference type="Pfam" id="PF00651">
    <property type="entry name" value="BTB"/>
    <property type="match status" value="1"/>
</dbReference>
<feature type="region of interest" description="Disordered" evidence="11">
    <location>
        <begin position="594"/>
        <end position="747"/>
    </location>
</feature>
<dbReference type="PROSITE" id="PS00028">
    <property type="entry name" value="ZINC_FINGER_C2H2_1"/>
    <property type="match status" value="3"/>
</dbReference>
<dbReference type="GO" id="GO:0003700">
    <property type="term" value="F:DNA-binding transcription factor activity"/>
    <property type="evidence" value="ECO:0007669"/>
    <property type="project" value="TreeGrafter"/>
</dbReference>
<dbReference type="SMART" id="SM00225">
    <property type="entry name" value="BTB"/>
    <property type="match status" value="1"/>
</dbReference>
<gene>
    <name evidence="14" type="ORF">KUF71_021515</name>
</gene>
<feature type="compositionally biased region" description="Low complexity" evidence="11">
    <location>
        <begin position="614"/>
        <end position="629"/>
    </location>
</feature>
<evidence type="ECO:0000256" key="5">
    <source>
        <dbReference type="ARBA" id="ARBA00022833"/>
    </source>
</evidence>
<feature type="compositionally biased region" description="Basic and acidic residues" evidence="11">
    <location>
        <begin position="736"/>
        <end position="747"/>
    </location>
</feature>
<evidence type="ECO:0000256" key="4">
    <source>
        <dbReference type="ARBA" id="ARBA00022771"/>
    </source>
</evidence>
<feature type="compositionally biased region" description="Low complexity" evidence="11">
    <location>
        <begin position="142"/>
        <end position="152"/>
    </location>
</feature>
<sequence length="855" mass="92310">MHRDPFSFKIPEDFVLPSAAMRLAHDGSHPGLLAAEAASWWGAERHADVHLVVAGGAALPAHRCLLAAASHLAHRLLADLPPHAAPITVHLPEVGATEMRLLLQLLYTGNATVQPEEVDSFQSLMRLLEVPPAVWQSEAWASTSTSTTTTTSKSPLGLDERPGTGADLHDLRPELRDHLKAQSPASPSQADEDLGGDLNIDVVGCDGDDEPLHRPLHRPAGRSPSPPPLTPEAPAPPPGRTASPAAPHREQVIVAPAGPGRRRRRRRSSQCPVNLSARGHDDDDRDRDQENDVDSEPEAEHPPRLGAAPNDVQDRLQDDSDPRDSPLELTQPRPSSHPPAPAPLGPHLSPQPPQPPPPHHTPQHPLHHPAPAPAHLAHPLRAKRKTLHHDDLIRRSPVNLHAEHFGDDFLGGQKADAEGLMLSLARNSPPENYVVTPHRKRRPGFQNSPAQNPPFVPLTLSSLCPPGAGAYGLEDVLSLSLGRQHQHQRAAHPSHLPPGHGHGHGLGHGHGGPPHPTHHALGLSVLSLPPRPPLAASSPPPLVADRSMTPPAPAAGHHARDFADVKFRPPSVDDRLALERLEGHPVLERLAHHPHLGVHHPGPPGHHQPPAHPFPFGAAAHAHTPAPAGERPWGPWGQLPQHQHPPRPHTPEGNGFAAPNHMIAEDERSDRSGSLSTGDRDRDGRRSPAPGRSPQQSEQSPRRSPRRSPSPSPDGAAAPRDGEGPLSEAPEPADGATRESSGKTTSTREYRCQYCGKQFGMSWNLKTHLRVHTGEKPFACRLCVAMFKQKAHLLKHLCSVHRNVIAGGDSRGRGDDDASRFNCCFCHMSFESLQELIRHLSGPHNSLLLSKNLHE</sequence>
<feature type="compositionally biased region" description="Pro residues" evidence="11">
    <location>
        <begin position="529"/>
        <end position="542"/>
    </location>
</feature>
<organism evidence="14 15">
    <name type="scientific">Frankliniella fusca</name>
    <dbReference type="NCBI Taxonomy" id="407009"/>
    <lineage>
        <taxon>Eukaryota</taxon>
        <taxon>Metazoa</taxon>
        <taxon>Ecdysozoa</taxon>
        <taxon>Arthropoda</taxon>
        <taxon>Hexapoda</taxon>
        <taxon>Insecta</taxon>
        <taxon>Pterygota</taxon>
        <taxon>Neoptera</taxon>
        <taxon>Paraneoptera</taxon>
        <taxon>Thysanoptera</taxon>
        <taxon>Terebrantia</taxon>
        <taxon>Thripoidea</taxon>
        <taxon>Thripidae</taxon>
        <taxon>Frankliniella</taxon>
    </lineage>
</organism>
<feature type="domain" description="C2H2-type" evidence="13">
    <location>
        <begin position="750"/>
        <end position="777"/>
    </location>
</feature>
<dbReference type="InterPro" id="IPR011333">
    <property type="entry name" value="SKP1/BTB/POZ_sf"/>
</dbReference>
<feature type="compositionally biased region" description="Low complexity" evidence="11">
    <location>
        <begin position="519"/>
        <end position="528"/>
    </location>
</feature>
<dbReference type="AlphaFoldDB" id="A0AAE1L9Q2"/>
<dbReference type="EMBL" id="JAHWGI010000289">
    <property type="protein sequence ID" value="KAK3911946.1"/>
    <property type="molecule type" value="Genomic_DNA"/>
</dbReference>
<dbReference type="Pfam" id="PF00096">
    <property type="entry name" value="zf-C2H2"/>
    <property type="match status" value="1"/>
</dbReference>
<comment type="caution">
    <text evidence="14">The sequence shown here is derived from an EMBL/GenBank/DDBJ whole genome shotgun (WGS) entry which is preliminary data.</text>
</comment>
<dbReference type="Gene3D" id="3.30.160.60">
    <property type="entry name" value="Classic Zinc Finger"/>
    <property type="match status" value="2"/>
</dbReference>
<dbReference type="SMART" id="SM00355">
    <property type="entry name" value="ZnF_C2H2"/>
    <property type="match status" value="3"/>
</dbReference>
<feature type="domain" description="BTB" evidence="12">
    <location>
        <begin position="47"/>
        <end position="115"/>
    </location>
</feature>
<dbReference type="SUPFAM" id="SSF57667">
    <property type="entry name" value="beta-beta-alpha zinc fingers"/>
    <property type="match status" value="1"/>
</dbReference>
<dbReference type="InterPro" id="IPR036236">
    <property type="entry name" value="Znf_C2H2_sf"/>
</dbReference>
<feature type="compositionally biased region" description="Basic and acidic residues" evidence="11">
    <location>
        <begin position="278"/>
        <end position="290"/>
    </location>
</feature>
<name>A0AAE1L9Q2_9NEOP</name>
<dbReference type="Gene3D" id="3.30.710.10">
    <property type="entry name" value="Potassium Channel Kv1.1, Chain A"/>
    <property type="match status" value="1"/>
</dbReference>
<evidence type="ECO:0000256" key="10">
    <source>
        <dbReference type="PROSITE-ProRule" id="PRU00042"/>
    </source>
</evidence>
<evidence type="ECO:0000256" key="6">
    <source>
        <dbReference type="ARBA" id="ARBA00023015"/>
    </source>
</evidence>
<reference evidence="14" key="2">
    <citation type="journal article" date="2023" name="BMC Genomics">
        <title>Pest status, molecular evolution, and epigenetic factors derived from the genome assembly of Frankliniella fusca, a thysanopteran phytovirus vector.</title>
        <authorList>
            <person name="Catto M.A."/>
            <person name="Labadie P.E."/>
            <person name="Jacobson A.L."/>
            <person name="Kennedy G.G."/>
            <person name="Srinivasan R."/>
            <person name="Hunt B.G."/>
        </authorList>
    </citation>
    <scope>NUCLEOTIDE SEQUENCE</scope>
    <source>
        <strain evidence="14">PL_HMW_Pooled</strain>
    </source>
</reference>
<dbReference type="GO" id="GO:0006357">
    <property type="term" value="P:regulation of transcription by RNA polymerase II"/>
    <property type="evidence" value="ECO:0007669"/>
    <property type="project" value="TreeGrafter"/>
</dbReference>
<protein>
    <submittedName>
        <fullName evidence="14">Transcription factor Ken</fullName>
    </submittedName>
</protein>
<dbReference type="FunFam" id="3.30.160.60:FF:002059">
    <property type="entry name" value="transcription factor Ken"/>
    <property type="match status" value="1"/>
</dbReference>
<feature type="region of interest" description="Disordered" evidence="11">
    <location>
        <begin position="482"/>
        <end position="566"/>
    </location>
</feature>
<evidence type="ECO:0000259" key="13">
    <source>
        <dbReference type="PROSITE" id="PS50157"/>
    </source>
</evidence>
<feature type="compositionally biased region" description="Low complexity" evidence="11">
    <location>
        <begin position="687"/>
        <end position="699"/>
    </location>
</feature>
<keyword evidence="5" id="KW-0862">Zinc</keyword>